<organism evidence="3 4">
    <name type="scientific">Peredibacter starrii</name>
    <dbReference type="NCBI Taxonomy" id="28202"/>
    <lineage>
        <taxon>Bacteria</taxon>
        <taxon>Pseudomonadati</taxon>
        <taxon>Bdellovibrionota</taxon>
        <taxon>Bacteriovoracia</taxon>
        <taxon>Bacteriovoracales</taxon>
        <taxon>Bacteriovoracaceae</taxon>
        <taxon>Peredibacter</taxon>
    </lineage>
</organism>
<gene>
    <name evidence="3" type="ORF">SOO65_05205</name>
</gene>
<reference evidence="3 4" key="1">
    <citation type="submission" date="2023-11" db="EMBL/GenBank/DDBJ databases">
        <title>Peredibacter starrii A3.12.</title>
        <authorList>
            <person name="Mitchell R.J."/>
        </authorList>
    </citation>
    <scope>NUCLEOTIDE SEQUENCE [LARGE SCALE GENOMIC DNA]</scope>
    <source>
        <strain evidence="3 4">A3.12</strain>
    </source>
</reference>
<protein>
    <recommendedName>
        <fullName evidence="5">GYF domain-containing protein</fullName>
    </recommendedName>
</protein>
<evidence type="ECO:0008006" key="5">
    <source>
        <dbReference type="Google" id="ProtNLM"/>
    </source>
</evidence>
<feature type="region of interest" description="Disordered" evidence="1">
    <location>
        <begin position="105"/>
        <end position="147"/>
    </location>
</feature>
<name>A0AAX4HSQ6_9BACT</name>
<evidence type="ECO:0000256" key="1">
    <source>
        <dbReference type="SAM" id="MobiDB-lite"/>
    </source>
</evidence>
<dbReference type="EMBL" id="CP139487">
    <property type="protein sequence ID" value="WPU66138.1"/>
    <property type="molecule type" value="Genomic_DNA"/>
</dbReference>
<dbReference type="KEGG" id="psti:SOO65_05205"/>
<evidence type="ECO:0000313" key="3">
    <source>
        <dbReference type="EMBL" id="WPU66138.1"/>
    </source>
</evidence>
<dbReference type="AlphaFoldDB" id="A0AAX4HSQ6"/>
<feature type="compositionally biased region" description="Polar residues" evidence="1">
    <location>
        <begin position="120"/>
        <end position="131"/>
    </location>
</feature>
<feature type="transmembrane region" description="Helical" evidence="2">
    <location>
        <begin position="156"/>
        <end position="174"/>
    </location>
</feature>
<dbReference type="RefSeq" id="WP_321398016.1">
    <property type="nucleotide sequence ID" value="NZ_CP139487.1"/>
</dbReference>
<keyword evidence="2" id="KW-1133">Transmembrane helix</keyword>
<proteinExistence type="predicted"/>
<keyword evidence="4" id="KW-1185">Reference proteome</keyword>
<evidence type="ECO:0000313" key="4">
    <source>
        <dbReference type="Proteomes" id="UP001324634"/>
    </source>
</evidence>
<accession>A0AAX4HSQ6</accession>
<keyword evidence="2" id="KW-0472">Membrane</keyword>
<keyword evidence="2" id="KW-0812">Transmembrane</keyword>
<evidence type="ECO:0000256" key="2">
    <source>
        <dbReference type="SAM" id="Phobius"/>
    </source>
</evidence>
<dbReference type="Proteomes" id="UP001324634">
    <property type="component" value="Chromosome"/>
</dbReference>
<feature type="compositionally biased region" description="Pro residues" evidence="1">
    <location>
        <begin position="108"/>
        <end position="117"/>
    </location>
</feature>
<sequence length="586" mass="67499">MDKNWLIRTKSNHILGPISKEKVLELYKNGSIKPDDEVCSGNGFWFFIREEEMVTKYLNGNEVQTFNPISEAKDVLTHGQTPGPETDDITLVGGINLSMLNKEETAVPPVPDLPPPAHKSQFSSPKETGSQDPKKKNNSKMRAKGVPSRPLKKQGYLRYLGIIGFIVLFLLIYFRKTIIRSLFEGEMTFSAPALIHSAHAQADETPSEKKKLLEASISIEKVSFKPVIGLNGFVVTSSFDIEEITCEDFKTDIYQLGVILHPPEVLNEKFLIRLRDCVVKLSDTHPLKRWLKWVSKSKPLDAKDQKKQTFLNEIINTSFNLITDTKVKNQIIDLLDEVPEDTMPEQVLRSYLYLMIGNITRSDNILRSIVNTTPRVNWEKRPQVESFYHRIAGLQFGQIFKKFAKHPADRRSFELFGMYITSFYNEEGLVNMAKDIDVSELEEKIGLRYIEELAPSFVHYLRLKEVSETVRVKRLRNIQKFPLNEQAYWIWPFLDINPLISDSMNPEIERIEKEDQLWFIYLMDNEKLADVFSKKTGKSFLPGRRPYLKSNLTTPPGFMMSLYKLIELGDINPELVQTTINFIAHE</sequence>